<dbReference type="InterPro" id="IPR001214">
    <property type="entry name" value="SET_dom"/>
</dbReference>
<protein>
    <recommendedName>
        <fullName evidence="2">SET domain-containing protein</fullName>
    </recommendedName>
</protein>
<gene>
    <name evidence="3" type="ORF">B0T21DRAFT_58922</name>
</gene>
<dbReference type="Proteomes" id="UP001172159">
    <property type="component" value="Unassembled WGS sequence"/>
</dbReference>
<dbReference type="Pfam" id="PF00856">
    <property type="entry name" value="SET"/>
    <property type="match status" value="1"/>
</dbReference>
<feature type="region of interest" description="Disordered" evidence="1">
    <location>
        <begin position="233"/>
        <end position="358"/>
    </location>
</feature>
<name>A0AA40AN67_9PEZI</name>
<feature type="compositionally biased region" description="Low complexity" evidence="1">
    <location>
        <begin position="272"/>
        <end position="346"/>
    </location>
</feature>
<reference evidence="3" key="1">
    <citation type="submission" date="2023-06" db="EMBL/GenBank/DDBJ databases">
        <title>Genome-scale phylogeny and comparative genomics of the fungal order Sordariales.</title>
        <authorList>
            <consortium name="Lawrence Berkeley National Laboratory"/>
            <person name="Hensen N."/>
            <person name="Bonometti L."/>
            <person name="Westerberg I."/>
            <person name="Brannstrom I.O."/>
            <person name="Guillou S."/>
            <person name="Cros-Aarteil S."/>
            <person name="Calhoun S."/>
            <person name="Haridas S."/>
            <person name="Kuo A."/>
            <person name="Mondo S."/>
            <person name="Pangilinan J."/>
            <person name="Riley R."/>
            <person name="Labutti K."/>
            <person name="Andreopoulos B."/>
            <person name="Lipzen A."/>
            <person name="Chen C."/>
            <person name="Yanf M."/>
            <person name="Daum C."/>
            <person name="Ng V."/>
            <person name="Clum A."/>
            <person name="Steindorff A."/>
            <person name="Ohm R."/>
            <person name="Martin F."/>
            <person name="Silar P."/>
            <person name="Natvig D."/>
            <person name="Lalanne C."/>
            <person name="Gautier V."/>
            <person name="Ament-Velasquez S.L."/>
            <person name="Kruys A."/>
            <person name="Hutchinson M.I."/>
            <person name="Powell A.J."/>
            <person name="Barry K."/>
            <person name="Miller A.N."/>
            <person name="Grigoriev I.V."/>
            <person name="Debuchy R."/>
            <person name="Gladieux P."/>
            <person name="Thoren M.H."/>
            <person name="Johannesson H."/>
        </authorList>
    </citation>
    <scope>NUCLEOTIDE SEQUENCE</scope>
    <source>
        <strain evidence="3">CBS 540.89</strain>
    </source>
</reference>
<evidence type="ECO:0000259" key="2">
    <source>
        <dbReference type="PROSITE" id="PS50280"/>
    </source>
</evidence>
<dbReference type="EMBL" id="JAUKTV010000013">
    <property type="protein sequence ID" value="KAK0718930.1"/>
    <property type="molecule type" value="Genomic_DNA"/>
</dbReference>
<organism evidence="3 4">
    <name type="scientific">Apiosordaria backusii</name>
    <dbReference type="NCBI Taxonomy" id="314023"/>
    <lineage>
        <taxon>Eukaryota</taxon>
        <taxon>Fungi</taxon>
        <taxon>Dikarya</taxon>
        <taxon>Ascomycota</taxon>
        <taxon>Pezizomycotina</taxon>
        <taxon>Sordariomycetes</taxon>
        <taxon>Sordariomycetidae</taxon>
        <taxon>Sordariales</taxon>
        <taxon>Lasiosphaeriaceae</taxon>
        <taxon>Apiosordaria</taxon>
    </lineage>
</organism>
<comment type="caution">
    <text evidence="3">The sequence shown here is derived from an EMBL/GenBank/DDBJ whole genome shotgun (WGS) entry which is preliminary data.</text>
</comment>
<dbReference type="SMART" id="SM00317">
    <property type="entry name" value="SET"/>
    <property type="match status" value="1"/>
</dbReference>
<proteinExistence type="predicted"/>
<accession>A0AA40AN67</accession>
<dbReference type="InterPro" id="IPR046341">
    <property type="entry name" value="SET_dom_sf"/>
</dbReference>
<dbReference type="SUPFAM" id="SSF82199">
    <property type="entry name" value="SET domain"/>
    <property type="match status" value="2"/>
</dbReference>
<evidence type="ECO:0000313" key="3">
    <source>
        <dbReference type="EMBL" id="KAK0718930.1"/>
    </source>
</evidence>
<feature type="compositionally biased region" description="Low complexity" evidence="1">
    <location>
        <begin position="236"/>
        <end position="260"/>
    </location>
</feature>
<dbReference type="AlphaFoldDB" id="A0AA40AN67"/>
<evidence type="ECO:0000256" key="1">
    <source>
        <dbReference type="SAM" id="MobiDB-lite"/>
    </source>
</evidence>
<dbReference type="Gene3D" id="2.170.270.10">
    <property type="entry name" value="SET domain"/>
    <property type="match status" value="1"/>
</dbReference>
<keyword evidence="4" id="KW-1185">Reference proteome</keyword>
<evidence type="ECO:0000313" key="4">
    <source>
        <dbReference type="Proteomes" id="UP001172159"/>
    </source>
</evidence>
<dbReference type="CDD" id="cd08161">
    <property type="entry name" value="SET"/>
    <property type="match status" value="1"/>
</dbReference>
<feature type="domain" description="SET" evidence="2">
    <location>
        <begin position="32"/>
        <end position="394"/>
    </location>
</feature>
<feature type="compositionally biased region" description="Gly residues" evidence="1">
    <location>
        <begin position="261"/>
        <end position="271"/>
    </location>
</feature>
<sequence length="418" mass="45056">MGDDSGQSGGFDASKTGKIPENALHNAPKDLPAVYLAFVDPDIGYGIFAARDFEAGEYIFHEAPVIGPTNFCQFRQINDKAHGPDQFREVMTLMQNKYSSRFMQFAFPGVATEMGLLFPTYAQLQKSTVLQNMGFQLKHGRLVSGPGQQVTEEEYKQHVLKLYDVVLARGGRTADIDKRVKICADFFRGYAFQDFKGVPNRDPKATCKATIYILASLINHCCTPKQKLRKKSLDEASASGSGSSSVVSADNSDANLTGNNNDGGTGSGGDNAGDSINNTGNNNIGDNAGDNSSDNSNDTDNNTAGDNNHDNNNAADNNSNNSNPPSGHSSQPSQPSQPPGTSSTTSSRKHHPKGPNCEWRIGPGGLAKFIEPHHIVVQAKRPIKRGEELTWDYGKQHQTFTCLCSTCDSGPNRACCVL</sequence>
<dbReference type="PROSITE" id="PS50280">
    <property type="entry name" value="SET"/>
    <property type="match status" value="1"/>
</dbReference>